<feature type="region of interest" description="Disordered" evidence="7">
    <location>
        <begin position="73"/>
        <end position="166"/>
    </location>
</feature>
<dbReference type="GO" id="GO:0033186">
    <property type="term" value="C:CAF-1 complex"/>
    <property type="evidence" value="ECO:0007669"/>
    <property type="project" value="TreeGrafter"/>
</dbReference>
<reference evidence="12" key="1">
    <citation type="submission" date="2023-07" db="EMBL/GenBank/DDBJ databases">
        <title>A draft genome of Kazachstania heterogenica Y-27499.</title>
        <authorList>
            <person name="Donic C."/>
            <person name="Kralova J.S."/>
            <person name="Fidel L."/>
            <person name="Ben-Dor S."/>
            <person name="Jung S."/>
        </authorList>
    </citation>
    <scope>NUCLEOTIDE SEQUENCE [LARGE SCALE GENOMIC DNA]</scope>
    <source>
        <strain evidence="12">Y27499</strain>
    </source>
</reference>
<evidence type="ECO:0000313" key="11">
    <source>
        <dbReference type="EMBL" id="KAK5778399.1"/>
    </source>
</evidence>
<organism evidence="11 12">
    <name type="scientific">Arxiozyma heterogenica</name>
    <dbReference type="NCBI Taxonomy" id="278026"/>
    <lineage>
        <taxon>Eukaryota</taxon>
        <taxon>Fungi</taxon>
        <taxon>Dikarya</taxon>
        <taxon>Ascomycota</taxon>
        <taxon>Saccharomycotina</taxon>
        <taxon>Saccharomycetes</taxon>
        <taxon>Saccharomycetales</taxon>
        <taxon>Saccharomycetaceae</taxon>
        <taxon>Arxiozyma</taxon>
    </lineage>
</organism>
<dbReference type="Pfam" id="PF12253">
    <property type="entry name" value="CAF1A_dimeriz"/>
    <property type="match status" value="1"/>
</dbReference>
<dbReference type="PANTHER" id="PTHR15272">
    <property type="entry name" value="CHROMATIN ASSEMBLY FACTOR 1 SUBUNIT A CAF-1 SUBUNIT A"/>
    <property type="match status" value="1"/>
</dbReference>
<keyword evidence="2" id="KW-0235">DNA replication</keyword>
<feature type="compositionally biased region" description="Acidic residues" evidence="7">
    <location>
        <begin position="427"/>
        <end position="436"/>
    </location>
</feature>
<proteinExistence type="predicted"/>
<evidence type="ECO:0000259" key="9">
    <source>
        <dbReference type="Pfam" id="PF12253"/>
    </source>
</evidence>
<keyword evidence="12" id="KW-1185">Reference proteome</keyword>
<evidence type="ECO:0000256" key="1">
    <source>
        <dbReference type="ARBA" id="ARBA00004123"/>
    </source>
</evidence>
<evidence type="ECO:0000259" key="10">
    <source>
        <dbReference type="Pfam" id="PF21796"/>
    </source>
</evidence>
<feature type="compositionally biased region" description="Polar residues" evidence="7">
    <location>
        <begin position="111"/>
        <end position="130"/>
    </location>
</feature>
<evidence type="ECO:0000256" key="3">
    <source>
        <dbReference type="ARBA" id="ARBA00022763"/>
    </source>
</evidence>
<dbReference type="InterPro" id="IPR021644">
    <property type="entry name" value="CAF-1_p150_acidic"/>
</dbReference>
<keyword evidence="5" id="KW-0234">DNA repair</keyword>
<evidence type="ECO:0000259" key="8">
    <source>
        <dbReference type="Pfam" id="PF11600"/>
    </source>
</evidence>
<feature type="region of interest" description="Disordered" evidence="7">
    <location>
        <begin position="180"/>
        <end position="261"/>
    </location>
</feature>
<comment type="subcellular location">
    <subcellularLocation>
        <location evidence="1">Nucleus</location>
    </subcellularLocation>
</comment>
<dbReference type="Proteomes" id="UP001306508">
    <property type="component" value="Unassembled WGS sequence"/>
</dbReference>
<dbReference type="EMBL" id="JAWIZZ010000053">
    <property type="protein sequence ID" value="KAK5778399.1"/>
    <property type="molecule type" value="Genomic_DNA"/>
</dbReference>
<keyword evidence="3" id="KW-0227">DNA damage</keyword>
<feature type="domain" description="Chromatin assembly factor 1 subunit Cac1-like C-terminal" evidence="10">
    <location>
        <begin position="582"/>
        <end position="638"/>
    </location>
</feature>
<dbReference type="GO" id="GO:0005634">
    <property type="term" value="C:nucleus"/>
    <property type="evidence" value="ECO:0007669"/>
    <property type="project" value="UniProtKB-SubCell"/>
</dbReference>
<feature type="compositionally biased region" description="Acidic residues" evidence="7">
    <location>
        <begin position="444"/>
        <end position="471"/>
    </location>
</feature>
<evidence type="ECO:0000256" key="4">
    <source>
        <dbReference type="ARBA" id="ARBA00023186"/>
    </source>
</evidence>
<evidence type="ECO:0000313" key="12">
    <source>
        <dbReference type="Proteomes" id="UP001306508"/>
    </source>
</evidence>
<evidence type="ECO:0000256" key="6">
    <source>
        <dbReference type="ARBA" id="ARBA00023242"/>
    </source>
</evidence>
<feature type="compositionally biased region" description="Polar residues" evidence="7">
    <location>
        <begin position="75"/>
        <end position="86"/>
    </location>
</feature>
<accession>A0AAN7VZV4</accession>
<keyword evidence="4" id="KW-0143">Chaperone</keyword>
<feature type="domain" description="Chromatin assembly factor 1 p150 subunit acidic region" evidence="8">
    <location>
        <begin position="160"/>
        <end position="301"/>
    </location>
</feature>
<evidence type="ECO:0000256" key="7">
    <source>
        <dbReference type="SAM" id="MobiDB-lite"/>
    </source>
</evidence>
<dbReference type="GO" id="GO:0006260">
    <property type="term" value="P:DNA replication"/>
    <property type="evidence" value="ECO:0007669"/>
    <property type="project" value="UniProtKB-KW"/>
</dbReference>
<dbReference type="Pfam" id="PF11600">
    <property type="entry name" value="CAF1A_acidic"/>
    <property type="match status" value="1"/>
</dbReference>
<dbReference type="AlphaFoldDB" id="A0AAN7VZV4"/>
<dbReference type="GO" id="GO:0006281">
    <property type="term" value="P:DNA repair"/>
    <property type="evidence" value="ECO:0007669"/>
    <property type="project" value="UniProtKB-KW"/>
</dbReference>
<keyword evidence="6" id="KW-0539">Nucleus</keyword>
<feature type="compositionally biased region" description="Basic and acidic residues" evidence="7">
    <location>
        <begin position="137"/>
        <end position="149"/>
    </location>
</feature>
<gene>
    <name evidence="11" type="ORF">RI543_004061</name>
</gene>
<dbReference type="InterPro" id="IPR022043">
    <property type="entry name" value="CAF1A_DD"/>
</dbReference>
<feature type="compositionally biased region" description="Basic and acidic residues" evidence="7">
    <location>
        <begin position="87"/>
        <end position="96"/>
    </location>
</feature>
<feature type="region of interest" description="Disordered" evidence="7">
    <location>
        <begin position="427"/>
        <end position="479"/>
    </location>
</feature>
<evidence type="ECO:0000256" key="2">
    <source>
        <dbReference type="ARBA" id="ARBA00022705"/>
    </source>
</evidence>
<dbReference type="GO" id="GO:0006334">
    <property type="term" value="P:nucleosome assembly"/>
    <property type="evidence" value="ECO:0007669"/>
    <property type="project" value="TreeGrafter"/>
</dbReference>
<comment type="caution">
    <text evidence="11">The sequence shown here is derived from an EMBL/GenBank/DDBJ whole genome shotgun (WGS) entry which is preliminary data.</text>
</comment>
<dbReference type="InterPro" id="IPR048800">
    <property type="entry name" value="Cac1-like_C"/>
</dbReference>
<evidence type="ECO:0000256" key="5">
    <source>
        <dbReference type="ARBA" id="ARBA00023204"/>
    </source>
</evidence>
<dbReference type="Pfam" id="PF21796">
    <property type="entry name" value="Cac1_C"/>
    <property type="match status" value="1"/>
</dbReference>
<protein>
    <submittedName>
        <fullName evidence="11">Uncharacterized protein</fullName>
    </submittedName>
</protein>
<sequence>MTGVNQRGILSFFQNVSSQKTKFKENTASDANKHCKDEKTDYRKKELENKDNGDVILIMDEQVESEDNHLINADLNPQNHESNQNKNIKDSEEKSKVALGTTVENIDSRQGETALNSSTKISFEPSFSENQIDENLDEKGNEKEKDTSKSSEIMSKNLIKKEQLIKDKELKKLEREQEQLMKRKKKEEERRKREEEKQRREQLKEEERRKREEEKQRRERIKEEERRRREEAKRAKEAEKRKREEERLKKENEKRAKQEAKERAQLRIGNFFKKSLNETIKPVVTKSDYERVFRPFYTRDNIIISNISALSQNKLETNKQYIDNQLLHKSDNSESIFDWVKSKRVERGYKIKLKAVALLQQMTTKEKTDEELQHMLSMIPQKYIKFYENVRPPFIGTYSKDFRLPVSRPFCTDVADYNYDYDSDLEWVNGEDEEGDGAGVDNLESGDDEEDDDDEDDGSEGEFDGFLDTDDPNNTNQSKKKIIGPLIPVVFLRHQLDELEADDKDYFKNTSVQPLIENLPLPIDPSKAITVPKLADQLNNVSSKKQSFSCEKRTISEVGITGNDGSPGAKKPKLLITDSTDLLRLFNEIHGSTFSLGTVTEIAQKGLPQYNKLTIKNTVREYATRVSSKGDSSRKWEINDMEFWEKLKTEAV</sequence>
<dbReference type="PANTHER" id="PTHR15272:SF0">
    <property type="entry name" value="CHROMATIN ASSEMBLY FACTOR 1 SUBUNIT A"/>
    <property type="match status" value="1"/>
</dbReference>
<feature type="domain" description="Chromatin assembly factor 1 subunit A dimerization" evidence="9">
    <location>
        <begin position="382"/>
        <end position="457"/>
    </location>
</feature>
<name>A0AAN7VZV4_9SACH</name>